<dbReference type="InterPro" id="IPR029071">
    <property type="entry name" value="Ubiquitin-like_domsf"/>
</dbReference>
<dbReference type="CDD" id="cd00063">
    <property type="entry name" value="FN3"/>
    <property type="match status" value="1"/>
</dbReference>
<dbReference type="Gene3D" id="3.10.20.90">
    <property type="entry name" value="Phosphatidylinositol 3-kinase Catalytic Subunit, Chain A, domain 1"/>
    <property type="match status" value="1"/>
</dbReference>
<evidence type="ECO:0000256" key="1">
    <source>
        <dbReference type="SAM" id="MobiDB-lite"/>
    </source>
</evidence>
<evidence type="ECO:0000313" key="4">
    <source>
        <dbReference type="EMBL" id="KAK7507575.1"/>
    </source>
</evidence>
<dbReference type="SMART" id="SM00314">
    <property type="entry name" value="RA"/>
    <property type="match status" value="1"/>
</dbReference>
<feature type="compositionally biased region" description="Polar residues" evidence="1">
    <location>
        <begin position="702"/>
        <end position="718"/>
    </location>
</feature>
<dbReference type="SMART" id="SM00060">
    <property type="entry name" value="FN3"/>
    <property type="match status" value="1"/>
</dbReference>
<protein>
    <submittedName>
        <fullName evidence="4">Uncharacterized protein</fullName>
    </submittedName>
</protein>
<sequence>MKTRTSLKAKETFRTSSAMKMEKQKVSVVPNSVLAFMRTMKVAPVPGLFDEKILDACQVMVNLALATPWQDIVPSARAEKENERHLSHWEFRHRLLKRMKAGYDHARPPEPPTQVTLSVASNSSLHVSFDEPVNHNGAVVTKYKVEWSCYEDFLPLSGEAIVEDLRHLEYEMRGLAKGCRYFVRVSACNVKGYGGFTLSSPPYAVPSSWRDVDGAVSRLEGKVQSLKVLFDQVKRSRPPEAGEVKESSNTDSPLQKKRISIKNLFLSAPKFQKNIKRGVHLACLLCCDDKVLVTSEEQLPIIEVDENFAGTSIQNELYWLLKIACTWEDVKLLRQDMEKTSSAGTTFRTKLLQAITSLQNSLGMQDLGQFFHKPIRAANGSLILTLVNTVRDTKFVALGSAKWVSLSKLARRQSLPSTDIGDAHNMLIAAIPEMLMYRDVSGVPLPKGLYLGFLKIQVSVDSVRILVPLKTPNCLPYTKIRDCPNVSREEWEWLQNLDSSKSPSQQPEFCAAIQNASKKLFTQLGISMETAAGYRLYDVEVIEMSPNVSFLVLLPPVEQVCMAPGQTDQLTERKDYFLLPVQVFETIHMNSYQPDMFNIYARLSSITEMDVVLAQQAQREAFSTEELSSAKEQLEISCHLGQNLERLWKATRWVMDLITFARDKSPRPPVSASTLFLTPGDHQPDATPSPQPANHRNRGIRDNNNSQSTQSACDSNEISVGKDNRRIAKFFDPNDEPSDSCSNSGDPLSGGSSNRDTDSSTLTDAESQDGSISPPPPMTSGILRVYAAYDTGLSKGVSVKLHITAQTTARDVINLVVRHLNMAVLNKGRDGPIYSDEDLDNFCLVAVIGSRERVLGDDYPPLRLQNPWLKGRLYVRMERKAQKEGYVYLEGAVMSGPGALNLSLLSRGVGEVQKNGHEKVEVFLEPSDYFNFGADRPYYLPPLTNTYHFPDGSPRLTARSSRETEIPLPKTFTTRKGALLLFSEDMALKTQERAHERHARRRHHPTNSTFSTHSSIEDETAIVLKTVDDLAKSILRYGSRDYEEDHDKMYLKFLHRRREQWERQIRPGYSAKRYLSTWTRTWDDQVFETVVSKGYLTERSLFHYNLFMPNLRRHLFHEDLSNMPQPYRLMKNMLITPGSLSGYTFYRTPPGREFGTLFEDDTEEGEGPKGKRPDTMRSIRVIRTTKDGEQKEVSYATLDKETQREVITDLLVKSAVHYALSKQEEIIEESIAQAMKSDQVGVATSYALTDPRREASPQKSVPGFDMREAVDLDILCSYDKYREIVQAKAQPFFVLMRKMEMCMVTVWSREFYEVLWLDLAFTS</sequence>
<feature type="region of interest" description="Disordered" evidence="1">
    <location>
        <begin position="664"/>
        <end position="778"/>
    </location>
</feature>
<dbReference type="EMBL" id="JACVVK020000004">
    <property type="protein sequence ID" value="KAK7507575.1"/>
    <property type="molecule type" value="Genomic_DNA"/>
</dbReference>
<dbReference type="SUPFAM" id="SSF54236">
    <property type="entry name" value="Ubiquitin-like"/>
    <property type="match status" value="1"/>
</dbReference>
<feature type="domain" description="Fibronectin type-III" evidence="3">
    <location>
        <begin position="111"/>
        <end position="207"/>
    </location>
</feature>
<comment type="caution">
    <text evidence="4">The sequence shown here is derived from an EMBL/GenBank/DDBJ whole genome shotgun (WGS) entry which is preliminary data.</text>
</comment>
<dbReference type="InterPro" id="IPR039269">
    <property type="entry name" value="ANKFN1"/>
</dbReference>
<dbReference type="InterPro" id="IPR003961">
    <property type="entry name" value="FN3_dom"/>
</dbReference>
<feature type="domain" description="Ras-associating" evidence="2">
    <location>
        <begin position="779"/>
        <end position="880"/>
    </location>
</feature>
<dbReference type="Gene3D" id="2.60.40.10">
    <property type="entry name" value="Immunoglobulins"/>
    <property type="match status" value="1"/>
</dbReference>
<name>A0ABD0M6J9_9CAEN</name>
<dbReference type="PANTHER" id="PTHR21437:SF1">
    <property type="entry name" value="WIDE AWAKE"/>
    <property type="match status" value="1"/>
</dbReference>
<proteinExistence type="predicted"/>
<dbReference type="Pfam" id="PF00041">
    <property type="entry name" value="fn3"/>
    <property type="match status" value="1"/>
</dbReference>
<organism evidence="4 5">
    <name type="scientific">Batillaria attramentaria</name>
    <dbReference type="NCBI Taxonomy" id="370345"/>
    <lineage>
        <taxon>Eukaryota</taxon>
        <taxon>Metazoa</taxon>
        <taxon>Spiralia</taxon>
        <taxon>Lophotrochozoa</taxon>
        <taxon>Mollusca</taxon>
        <taxon>Gastropoda</taxon>
        <taxon>Caenogastropoda</taxon>
        <taxon>Sorbeoconcha</taxon>
        <taxon>Cerithioidea</taxon>
        <taxon>Batillariidae</taxon>
        <taxon>Batillaria</taxon>
    </lineage>
</organism>
<evidence type="ECO:0000259" key="3">
    <source>
        <dbReference type="PROSITE" id="PS50853"/>
    </source>
</evidence>
<dbReference type="PANTHER" id="PTHR21437">
    <property type="entry name" value="WIDE AWAKE"/>
    <property type="match status" value="1"/>
</dbReference>
<keyword evidence="5" id="KW-1185">Reference proteome</keyword>
<dbReference type="InterPro" id="IPR036116">
    <property type="entry name" value="FN3_sf"/>
</dbReference>
<evidence type="ECO:0000259" key="2">
    <source>
        <dbReference type="PROSITE" id="PS50200"/>
    </source>
</evidence>
<dbReference type="InterPro" id="IPR013783">
    <property type="entry name" value="Ig-like_fold"/>
</dbReference>
<dbReference type="Proteomes" id="UP001519460">
    <property type="component" value="Unassembled WGS sequence"/>
</dbReference>
<dbReference type="PROSITE" id="PS50853">
    <property type="entry name" value="FN3"/>
    <property type="match status" value="1"/>
</dbReference>
<reference evidence="4 5" key="1">
    <citation type="journal article" date="2023" name="Sci. Data">
        <title>Genome assembly of the Korean intertidal mud-creeper Batillaria attramentaria.</title>
        <authorList>
            <person name="Patra A.K."/>
            <person name="Ho P.T."/>
            <person name="Jun S."/>
            <person name="Lee S.J."/>
            <person name="Kim Y."/>
            <person name="Won Y.J."/>
        </authorList>
    </citation>
    <scope>NUCLEOTIDE SEQUENCE [LARGE SCALE GENOMIC DNA]</scope>
    <source>
        <strain evidence="4">Wonlab-2016</strain>
    </source>
</reference>
<accession>A0ABD0M6J9</accession>
<evidence type="ECO:0000313" key="5">
    <source>
        <dbReference type="Proteomes" id="UP001519460"/>
    </source>
</evidence>
<gene>
    <name evidence="4" type="ORF">BaRGS_00001510</name>
</gene>
<feature type="compositionally biased region" description="Polar residues" evidence="1">
    <location>
        <begin position="739"/>
        <end position="771"/>
    </location>
</feature>
<dbReference type="InterPro" id="IPR000159">
    <property type="entry name" value="RA_dom"/>
</dbReference>
<dbReference type="SUPFAM" id="SSF49265">
    <property type="entry name" value="Fibronectin type III"/>
    <property type="match status" value="1"/>
</dbReference>
<dbReference type="PROSITE" id="PS50200">
    <property type="entry name" value="RA"/>
    <property type="match status" value="1"/>
</dbReference>
<dbReference type="CDD" id="cd17117">
    <property type="entry name" value="RA_ANKFN1_like"/>
    <property type="match status" value="1"/>
</dbReference>